<dbReference type="AlphaFoldDB" id="A0A6A6R0S2"/>
<organism evidence="2 3">
    <name type="scientific">Lophium mytilinum</name>
    <dbReference type="NCBI Taxonomy" id="390894"/>
    <lineage>
        <taxon>Eukaryota</taxon>
        <taxon>Fungi</taxon>
        <taxon>Dikarya</taxon>
        <taxon>Ascomycota</taxon>
        <taxon>Pezizomycotina</taxon>
        <taxon>Dothideomycetes</taxon>
        <taxon>Pleosporomycetidae</taxon>
        <taxon>Mytilinidiales</taxon>
        <taxon>Mytilinidiaceae</taxon>
        <taxon>Lophium</taxon>
    </lineage>
</organism>
<evidence type="ECO:0000313" key="3">
    <source>
        <dbReference type="Proteomes" id="UP000799750"/>
    </source>
</evidence>
<name>A0A6A6R0S2_9PEZI</name>
<feature type="region of interest" description="Disordered" evidence="1">
    <location>
        <begin position="59"/>
        <end position="104"/>
    </location>
</feature>
<feature type="compositionally biased region" description="Basic and acidic residues" evidence="1">
    <location>
        <begin position="69"/>
        <end position="80"/>
    </location>
</feature>
<accession>A0A6A6R0S2</accession>
<dbReference type="EMBL" id="MU004185">
    <property type="protein sequence ID" value="KAF2498315.1"/>
    <property type="molecule type" value="Genomic_DNA"/>
</dbReference>
<gene>
    <name evidence="2" type="ORF">BU16DRAFT_289679</name>
</gene>
<evidence type="ECO:0000313" key="2">
    <source>
        <dbReference type="EMBL" id="KAF2498315.1"/>
    </source>
</evidence>
<sequence length="161" mass="18422">MTTLPLLHAAGECPPKTRKETFAASFLAVSVHDELPTIHTYRITYKTHDRHHSAMILSSSTFRRTSNSRKREQKATDNSRCRTRKPFSKPARARTTCHSGHLHDSDSSYTNGIRNIRMGSSRLWARLNPSQQFPDAGLRLRWITDKLSITNVSLHKKGFQH</sequence>
<evidence type="ECO:0000256" key="1">
    <source>
        <dbReference type="SAM" id="MobiDB-lite"/>
    </source>
</evidence>
<protein>
    <submittedName>
        <fullName evidence="2">Uncharacterized protein</fullName>
    </submittedName>
</protein>
<dbReference type="Proteomes" id="UP000799750">
    <property type="component" value="Unassembled WGS sequence"/>
</dbReference>
<reference evidence="2" key="1">
    <citation type="journal article" date="2020" name="Stud. Mycol.">
        <title>101 Dothideomycetes genomes: a test case for predicting lifestyles and emergence of pathogens.</title>
        <authorList>
            <person name="Haridas S."/>
            <person name="Albert R."/>
            <person name="Binder M."/>
            <person name="Bloem J."/>
            <person name="Labutti K."/>
            <person name="Salamov A."/>
            <person name="Andreopoulos B."/>
            <person name="Baker S."/>
            <person name="Barry K."/>
            <person name="Bills G."/>
            <person name="Bluhm B."/>
            <person name="Cannon C."/>
            <person name="Castanera R."/>
            <person name="Culley D."/>
            <person name="Daum C."/>
            <person name="Ezra D."/>
            <person name="Gonzalez J."/>
            <person name="Henrissat B."/>
            <person name="Kuo A."/>
            <person name="Liang C."/>
            <person name="Lipzen A."/>
            <person name="Lutzoni F."/>
            <person name="Magnuson J."/>
            <person name="Mondo S."/>
            <person name="Nolan M."/>
            <person name="Ohm R."/>
            <person name="Pangilinan J."/>
            <person name="Park H.-J."/>
            <person name="Ramirez L."/>
            <person name="Alfaro M."/>
            <person name="Sun H."/>
            <person name="Tritt A."/>
            <person name="Yoshinaga Y."/>
            <person name="Zwiers L.-H."/>
            <person name="Turgeon B."/>
            <person name="Goodwin S."/>
            <person name="Spatafora J."/>
            <person name="Crous P."/>
            <person name="Grigoriev I."/>
        </authorList>
    </citation>
    <scope>NUCLEOTIDE SEQUENCE</scope>
    <source>
        <strain evidence="2">CBS 269.34</strain>
    </source>
</reference>
<proteinExistence type="predicted"/>
<keyword evidence="3" id="KW-1185">Reference proteome</keyword>